<dbReference type="PANTHER" id="PTHR14191:SF3">
    <property type="entry name" value="NA(+)_H(+) EXCHANGE REGULATORY COFACTOR-LIKE PROTEIN NRFL-1"/>
    <property type="match status" value="1"/>
</dbReference>
<keyword evidence="2" id="KW-0472">Membrane</keyword>
<dbReference type="GO" id="GO:0016324">
    <property type="term" value="C:apical plasma membrane"/>
    <property type="evidence" value="ECO:0007669"/>
    <property type="project" value="TreeGrafter"/>
</dbReference>
<feature type="domain" description="PDZ" evidence="5">
    <location>
        <begin position="289"/>
        <end position="370"/>
    </location>
</feature>
<reference evidence="6" key="1">
    <citation type="submission" date="2023-07" db="EMBL/GenBank/DDBJ databases">
        <title>Chromosome-level genome assembly of Artemia franciscana.</title>
        <authorList>
            <person name="Jo E."/>
        </authorList>
    </citation>
    <scope>NUCLEOTIDE SEQUENCE</scope>
    <source>
        <tissue evidence="6">Whole body</tissue>
    </source>
</reference>
<dbReference type="SUPFAM" id="SSF50156">
    <property type="entry name" value="PDZ domain-like"/>
    <property type="match status" value="3"/>
</dbReference>
<dbReference type="SMART" id="SM00228">
    <property type="entry name" value="PDZ"/>
    <property type="match status" value="3"/>
</dbReference>
<feature type="region of interest" description="Disordered" evidence="4">
    <location>
        <begin position="250"/>
        <end position="274"/>
    </location>
</feature>
<dbReference type="EMBL" id="JAVRJZ010000017">
    <property type="protein sequence ID" value="KAK2710120.1"/>
    <property type="molecule type" value="Genomic_DNA"/>
</dbReference>
<dbReference type="PANTHER" id="PTHR14191">
    <property type="entry name" value="PDZ DOMAIN CONTAINING PROTEIN"/>
    <property type="match status" value="1"/>
</dbReference>
<proteinExistence type="predicted"/>
<comment type="caution">
    <text evidence="6">The sequence shown here is derived from an EMBL/GenBank/DDBJ whole genome shotgun (WGS) entry which is preliminary data.</text>
</comment>
<dbReference type="GO" id="GO:0072659">
    <property type="term" value="P:protein localization to plasma membrane"/>
    <property type="evidence" value="ECO:0007669"/>
    <property type="project" value="TreeGrafter"/>
</dbReference>
<accession>A0AA88HIZ4</accession>
<feature type="compositionally biased region" description="Low complexity" evidence="4">
    <location>
        <begin position="443"/>
        <end position="471"/>
    </location>
</feature>
<evidence type="ECO:0000256" key="1">
    <source>
        <dbReference type="ARBA" id="ARBA00004236"/>
    </source>
</evidence>
<dbReference type="PROSITE" id="PS50106">
    <property type="entry name" value="PDZ"/>
    <property type="match status" value="3"/>
</dbReference>
<feature type="compositionally biased region" description="Polar residues" evidence="4">
    <location>
        <begin position="414"/>
        <end position="431"/>
    </location>
</feature>
<dbReference type="EMBL" id="JAVRJZ010000017">
    <property type="protein sequence ID" value="KAK2710121.1"/>
    <property type="molecule type" value="Genomic_DNA"/>
</dbReference>
<feature type="domain" description="PDZ" evidence="5">
    <location>
        <begin position="7"/>
        <end position="88"/>
    </location>
</feature>
<dbReference type="InterPro" id="IPR041489">
    <property type="entry name" value="PDZ_6"/>
</dbReference>
<evidence type="ECO:0000259" key="5">
    <source>
        <dbReference type="PROSITE" id="PS50106"/>
    </source>
</evidence>
<gene>
    <name evidence="6" type="ORF">QYM36_013706</name>
</gene>
<evidence type="ECO:0000256" key="2">
    <source>
        <dbReference type="ARBA" id="ARBA00022475"/>
    </source>
</evidence>
<dbReference type="CDD" id="cd06768">
    <property type="entry name" value="PDZ_NHERF-like"/>
    <property type="match status" value="3"/>
</dbReference>
<dbReference type="InterPro" id="IPR001478">
    <property type="entry name" value="PDZ"/>
</dbReference>
<evidence type="ECO:0000256" key="3">
    <source>
        <dbReference type="ARBA" id="ARBA00022737"/>
    </source>
</evidence>
<protein>
    <recommendedName>
        <fullName evidence="5">PDZ domain-containing protein</fullName>
    </recommendedName>
</protein>
<feature type="region of interest" description="Disordered" evidence="4">
    <location>
        <begin position="110"/>
        <end position="140"/>
    </location>
</feature>
<dbReference type="InterPro" id="IPR036034">
    <property type="entry name" value="PDZ_sf"/>
</dbReference>
<dbReference type="InterPro" id="IPR051067">
    <property type="entry name" value="NHER"/>
</dbReference>
<sequence>MSYQPRLCHVIKTDDEGYGFNLHSGKEIKGQFVGKVDSGSPADKAGLKVGDRVVEVNGVNIANENHKQVVARIKSIYNETKLLVVDKETDEYFSKKGVVITGTMTGIKTLKTPTKSLSNGNKSDTESLRSSISSGDTSNLPSPRLCHIIKWPGADGYGFHLLSDKSKPGQFIGNVDPCSPASEAGILAGDRIVEVNGSPTVGETHKNVIEKIKAVPNETKLLVVDPETDKYYKERNIAVSSSMSNVKFLKTPSHAPKNNNNVEKSTISSKTPLSQKEEVIPASAPIIRLCIITKPANEGFGFHLLSDKSKAGKFIGPIESNSPAFRAGLREGDRLVEVNGANAEELTHKEIVMRIKDSPNETKLLVVDADADGYYRAKGIQLSSKLSTVKVLRNTEMKLEMNGLALKESKSLNQINEQSKPRPQSQISVESYGSAKSAPLRPTSSTSTYELSSRSTMPRSSPSSSGLDLPMSAAEMRARLLSKKKYDPKKEAIDLRKKYEIIQSM</sequence>
<dbReference type="Pfam" id="PF00595">
    <property type="entry name" value="PDZ"/>
    <property type="match status" value="2"/>
</dbReference>
<organism evidence="6 7">
    <name type="scientific">Artemia franciscana</name>
    <name type="common">Brine shrimp</name>
    <name type="synonym">Artemia sanfranciscana</name>
    <dbReference type="NCBI Taxonomy" id="6661"/>
    <lineage>
        <taxon>Eukaryota</taxon>
        <taxon>Metazoa</taxon>
        <taxon>Ecdysozoa</taxon>
        <taxon>Arthropoda</taxon>
        <taxon>Crustacea</taxon>
        <taxon>Branchiopoda</taxon>
        <taxon>Anostraca</taxon>
        <taxon>Artemiidae</taxon>
        <taxon>Artemia</taxon>
    </lineage>
</organism>
<feature type="region of interest" description="Disordered" evidence="4">
    <location>
        <begin position="414"/>
        <end position="471"/>
    </location>
</feature>
<evidence type="ECO:0000256" key="4">
    <source>
        <dbReference type="SAM" id="MobiDB-lite"/>
    </source>
</evidence>
<keyword evidence="3" id="KW-0677">Repeat</keyword>
<dbReference type="AlphaFoldDB" id="A0AA88HIZ4"/>
<feature type="compositionally biased region" description="Polar residues" evidence="4">
    <location>
        <begin position="256"/>
        <end position="274"/>
    </location>
</feature>
<keyword evidence="2" id="KW-1003">Cell membrane</keyword>
<dbReference type="Proteomes" id="UP001187531">
    <property type="component" value="Unassembled WGS sequence"/>
</dbReference>
<dbReference type="Gene3D" id="2.30.42.10">
    <property type="match status" value="3"/>
</dbReference>
<comment type="subcellular location">
    <subcellularLocation>
        <location evidence="1">Cell membrane</location>
    </subcellularLocation>
</comment>
<dbReference type="GO" id="GO:0043495">
    <property type="term" value="F:protein-membrane adaptor activity"/>
    <property type="evidence" value="ECO:0007669"/>
    <property type="project" value="TreeGrafter"/>
</dbReference>
<evidence type="ECO:0000313" key="7">
    <source>
        <dbReference type="Proteomes" id="UP001187531"/>
    </source>
</evidence>
<keyword evidence="7" id="KW-1185">Reference proteome</keyword>
<dbReference type="Pfam" id="PF17820">
    <property type="entry name" value="PDZ_6"/>
    <property type="match status" value="1"/>
</dbReference>
<feature type="domain" description="PDZ" evidence="5">
    <location>
        <begin position="145"/>
        <end position="227"/>
    </location>
</feature>
<name>A0AA88HIZ4_ARTSF</name>
<evidence type="ECO:0000313" key="6">
    <source>
        <dbReference type="EMBL" id="KAK2710120.1"/>
    </source>
</evidence>